<keyword evidence="4" id="KW-1185">Reference proteome</keyword>
<reference evidence="5" key="2">
    <citation type="submission" date="2025-08" db="UniProtKB">
        <authorList>
            <consortium name="RefSeq"/>
        </authorList>
    </citation>
    <scope>IDENTIFICATION</scope>
    <source>
        <tissue evidence="5">Whole sample</tissue>
    </source>
</reference>
<dbReference type="PANTHER" id="PTHR47331:SF6">
    <property type="entry name" value="DOUBLECORTIN DOMAIN-CONTAINING PROTEIN"/>
    <property type="match status" value="1"/>
</dbReference>
<dbReference type="InterPro" id="IPR008042">
    <property type="entry name" value="Retrotrans_Pao"/>
</dbReference>
<dbReference type="InterPro" id="IPR001584">
    <property type="entry name" value="Integrase_cat-core"/>
</dbReference>
<accession>A0A8B8ALK7</accession>
<dbReference type="RefSeq" id="XP_022292011.1">
    <property type="nucleotide sequence ID" value="XM_022436303.1"/>
</dbReference>
<feature type="region of interest" description="Disordered" evidence="2">
    <location>
        <begin position="480"/>
        <end position="532"/>
    </location>
</feature>
<dbReference type="Proteomes" id="UP000694844">
    <property type="component" value="Chromosome 1"/>
</dbReference>
<proteinExistence type="predicted"/>
<keyword evidence="1" id="KW-0175">Coiled coil</keyword>
<sequence length="2000" mass="229193">MSDAEDKPSRVRTLTEKGRDLFYSNLESYVKDIDKSWKEFEDILVNFDENCSDIKYLRRIQSSLERAKQHYTSDTELLFSFLKRYRTDESDEEMDKHLVKNERCRSIMDNFNKRIQSSLLDAAEILSEKYETRSEATISSRGNSIKSQLMRKRMEAKAQQTRLTFAEKQSELQKEKALLDAKLNLLEQQKEVATLEAEIQVLENYDSSQKSERNLSGFREPLSLSKEKFTADFVNGQTRFSDVHNTERKKEVDDNISPVPQRHQLNPYASEFREYSHSGVATDLTQFLLKKDLLLSRFSAFNDRPDTYETWKATFTAIIKELNVTPFEEMDLLVKWLGPESKRFASSIRTSNIHNPFTGLHRIWERLEERYGRPEMVEAALKQKLDSFPKVSPKEPKKLYDLLDILTEIESAKENPRYSVLLSYFDSSSGVIPIINKLPYGLQEKWVSQASKYKNQFHVPFPPFGFLVNFIREISTMKNDPALQHESSQSSSTVKRGQRENKGSTGLPSIHSRKTELTGENEENKVNTTPRCPLHKADHSLNVCRSFRAKPLQERKDILRENGFCYKCCTSKHLSRNCKATIKCELCGNSRHTTAMHPDSDQEHNSSAATGFTVDGGEKKISTKSAVDSKCTQLCGQTFSGRSCAKVVPVRVYPFGKKEHSIQMYAIVDEQSNRTLARSEFFDLFDVQNESQPYTLFSCSGRSTCSGRRAHDFVIEAIDGSYQLNIPTIIECDDIPNNRQEIPTPEVANAYPHLSEIASELHPLEKDMEILLLIGRDLGEAHHVLEQRIGPPHSPYAQKIGFGWVVIGDVCLGRSHRPDVVVANKLAVLSNGRSTQSTPCPNNIIVKADVCKEKTRIPCLDYPKCHESIGYSIFQTSEDDEKPGLSVEDREFLKIMDNNIYRDESGQWVAPLPFREPRPRLGNNRQSALKRANMLHHSLQRNPTKCEHAIAFMKRIFDAGHAELAPQLENVDSEEIWYLPIFSVYHSKKPDQIRMVFDSSAQYEGLSLNNVLLTGPDLTNSLIGVLLRFRLEKIGIMADIQQMFHCFKVRQDHRNYLRFFWYADNDPKGQLVEYRMCVHVFGNSPSPAVATYGLRKTAGNAEQEFGSDVLKFVERNFYVDDGLISLPSVDEVVSLMQRTQKALAQEGGLRLHKIVSNSNEVMKRFPVEDLAKGLMSPDLSKDSLPTQLTLGISWDLSSDSFTFNLSSDEKPYTRRGVLSCLNSFYDPLGFVTPVLIKGKLLLRKLTSNSMDWDLPLPDEYYEEWEQWKQHLPHLKDLKIPRCYFDVPSQDLIEKTVHVFTDASEEAIAAVAFLRAKDHNGHHHHGFILGKGKVAPKSAVTIPRLELCAAVLGVEISRIIKEQLDIAVKDFRFHTDSRVILGYIYNKTRRFYTYVSNRIEQIHRFSSPTQWSYVPTQHNPADQGTKPILPEAMKESQWLCGPKFWTSETPSKERCESENYLPEYELIDTERDHEIRPVITSTKTNVNIPVLGTSRLAKYSTWNSLVAGVSRLKHIARHWNKRKRTSSCSGWHFCNDAKDTELYSETEKLIIRNVQHEVFHEEIKAIREDRAINQGSTLRKLNPVMDCDGILRVGGRLNNAKLNINYKNPIIMPGGKHPISILLIRHFHHLVKHQGRHFTDGAVRTAGFWIIGSKRLISSIIYHCVTCRKMRRKPEHQIMADLPIDRISPDPPFTSVGVDTFGPWEIAARRTRGGIAQAKRWAIMFSCLTSRAVHIEVIEEMSSSSFINALRRFIAIRGHVKEIRSDRGTNFVGSTDSLGIHTVNVEDGPIKKFLLDNRTVWIFNPPHSSHMGGAWERMIGLTRRILDHLLMSKSTRKLTHETLVTFLAEASAIINSRPLVPVSTDPEYPFILTPYTLLTQKTDKGEEPPGPFDEKNIYRAQWKRVQQLADLFWKRWKSEYLALIQSRQKWTRNQRNLSVNDVVLMKDNSANRCDWKLAIVERVFPSESDNKVRKVELRVNKEGSNIHYTRPVTETVLLIPV</sequence>
<organism evidence="4 5">
    <name type="scientific">Crassostrea virginica</name>
    <name type="common">Eastern oyster</name>
    <dbReference type="NCBI Taxonomy" id="6565"/>
    <lineage>
        <taxon>Eukaryota</taxon>
        <taxon>Metazoa</taxon>
        <taxon>Spiralia</taxon>
        <taxon>Lophotrochozoa</taxon>
        <taxon>Mollusca</taxon>
        <taxon>Bivalvia</taxon>
        <taxon>Autobranchia</taxon>
        <taxon>Pteriomorphia</taxon>
        <taxon>Ostreida</taxon>
        <taxon>Ostreoidea</taxon>
        <taxon>Ostreidae</taxon>
        <taxon>Crassostrea</taxon>
    </lineage>
</organism>
<dbReference type="SUPFAM" id="SSF53098">
    <property type="entry name" value="Ribonuclease H-like"/>
    <property type="match status" value="1"/>
</dbReference>
<dbReference type="GO" id="GO:0015074">
    <property type="term" value="P:DNA integration"/>
    <property type="evidence" value="ECO:0007669"/>
    <property type="project" value="InterPro"/>
</dbReference>
<feature type="compositionally biased region" description="Basic and acidic residues" evidence="2">
    <location>
        <begin position="513"/>
        <end position="525"/>
    </location>
</feature>
<dbReference type="Gene3D" id="3.30.420.10">
    <property type="entry name" value="Ribonuclease H-like superfamily/Ribonuclease H"/>
    <property type="match status" value="1"/>
</dbReference>
<feature type="coiled-coil region" evidence="1">
    <location>
        <begin position="169"/>
        <end position="205"/>
    </location>
</feature>
<dbReference type="PANTHER" id="PTHR47331">
    <property type="entry name" value="PHD-TYPE DOMAIN-CONTAINING PROTEIN"/>
    <property type="match status" value="1"/>
</dbReference>
<reference evidence="4" key="1">
    <citation type="submission" date="2024-06" db="UniProtKB">
        <authorList>
            <consortium name="RefSeq"/>
        </authorList>
    </citation>
    <scope>NUCLEOTIDE SEQUENCE [LARGE SCALE GENOMIC DNA]</scope>
</reference>
<name>A0A8B8ALK7_CRAVI</name>
<dbReference type="InterPro" id="IPR012337">
    <property type="entry name" value="RNaseH-like_sf"/>
</dbReference>
<dbReference type="InterPro" id="IPR040676">
    <property type="entry name" value="DUF5641"/>
</dbReference>
<dbReference type="InterPro" id="IPR043502">
    <property type="entry name" value="DNA/RNA_pol_sf"/>
</dbReference>
<dbReference type="GeneID" id="111102962"/>
<dbReference type="Pfam" id="PF18701">
    <property type="entry name" value="DUF5641"/>
    <property type="match status" value="1"/>
</dbReference>
<dbReference type="OrthoDB" id="6092644at2759"/>
<evidence type="ECO:0000256" key="1">
    <source>
        <dbReference type="SAM" id="Coils"/>
    </source>
</evidence>
<dbReference type="Pfam" id="PF05380">
    <property type="entry name" value="Peptidase_A17"/>
    <property type="match status" value="1"/>
</dbReference>
<evidence type="ECO:0000259" key="3">
    <source>
        <dbReference type="PROSITE" id="PS50994"/>
    </source>
</evidence>
<protein>
    <submittedName>
        <fullName evidence="5">Uncharacterized protein LOC111102962</fullName>
    </submittedName>
</protein>
<evidence type="ECO:0000313" key="4">
    <source>
        <dbReference type="Proteomes" id="UP000694844"/>
    </source>
</evidence>
<dbReference type="SUPFAM" id="SSF56672">
    <property type="entry name" value="DNA/RNA polymerases"/>
    <property type="match status" value="1"/>
</dbReference>
<dbReference type="CDD" id="cd01644">
    <property type="entry name" value="RT_pepA17"/>
    <property type="match status" value="1"/>
</dbReference>
<evidence type="ECO:0000313" key="5">
    <source>
        <dbReference type="RefSeq" id="XP_022292011.1"/>
    </source>
</evidence>
<dbReference type="KEGG" id="cvn:111102962"/>
<dbReference type="PROSITE" id="PS50994">
    <property type="entry name" value="INTEGRASE"/>
    <property type="match status" value="1"/>
</dbReference>
<dbReference type="InterPro" id="IPR036397">
    <property type="entry name" value="RNaseH_sf"/>
</dbReference>
<feature type="compositionally biased region" description="Polar residues" evidence="2">
    <location>
        <begin position="485"/>
        <end position="495"/>
    </location>
</feature>
<dbReference type="GO" id="GO:0003676">
    <property type="term" value="F:nucleic acid binding"/>
    <property type="evidence" value="ECO:0007669"/>
    <property type="project" value="InterPro"/>
</dbReference>
<feature type="domain" description="Integrase catalytic" evidence="3">
    <location>
        <begin position="1687"/>
        <end position="1881"/>
    </location>
</feature>
<gene>
    <name evidence="5" type="primary">LOC111102962</name>
</gene>
<evidence type="ECO:0000256" key="2">
    <source>
        <dbReference type="SAM" id="MobiDB-lite"/>
    </source>
</evidence>